<gene>
    <name evidence="2" type="ORF">EYZ11_001066</name>
</gene>
<dbReference type="Proteomes" id="UP000308092">
    <property type="component" value="Unassembled WGS sequence"/>
</dbReference>
<protein>
    <submittedName>
        <fullName evidence="2">Uncharacterized protein</fullName>
    </submittedName>
</protein>
<keyword evidence="3" id="KW-1185">Reference proteome</keyword>
<accession>A0A4S3JVG4</accession>
<evidence type="ECO:0000313" key="2">
    <source>
        <dbReference type="EMBL" id="THC99428.1"/>
    </source>
</evidence>
<reference evidence="2 3" key="1">
    <citation type="submission" date="2019-03" db="EMBL/GenBank/DDBJ databases">
        <title>The genome sequence of a newly discovered highly antifungal drug resistant Aspergillus species, Aspergillus tanneri NIH 1004.</title>
        <authorList>
            <person name="Mounaud S."/>
            <person name="Singh I."/>
            <person name="Joardar V."/>
            <person name="Pakala S."/>
            <person name="Pakala S."/>
            <person name="Venepally P."/>
            <person name="Hoover J."/>
            <person name="Nierman W."/>
            <person name="Chung J."/>
            <person name="Losada L."/>
        </authorList>
    </citation>
    <scope>NUCLEOTIDE SEQUENCE [LARGE SCALE GENOMIC DNA]</scope>
    <source>
        <strain evidence="2 3">NIH1004</strain>
    </source>
</reference>
<feature type="region of interest" description="Disordered" evidence="1">
    <location>
        <begin position="1"/>
        <end position="23"/>
    </location>
</feature>
<organism evidence="2 3">
    <name type="scientific">Aspergillus tanneri</name>
    <dbReference type="NCBI Taxonomy" id="1220188"/>
    <lineage>
        <taxon>Eukaryota</taxon>
        <taxon>Fungi</taxon>
        <taxon>Dikarya</taxon>
        <taxon>Ascomycota</taxon>
        <taxon>Pezizomycotina</taxon>
        <taxon>Eurotiomycetes</taxon>
        <taxon>Eurotiomycetidae</taxon>
        <taxon>Eurotiales</taxon>
        <taxon>Aspergillaceae</taxon>
        <taxon>Aspergillus</taxon>
        <taxon>Aspergillus subgen. Circumdati</taxon>
    </lineage>
</organism>
<dbReference type="VEuPathDB" id="FungiDB:EYZ11_001066"/>
<feature type="compositionally biased region" description="Polar residues" evidence="1">
    <location>
        <begin position="1"/>
        <end position="21"/>
    </location>
</feature>
<evidence type="ECO:0000256" key="1">
    <source>
        <dbReference type="SAM" id="MobiDB-lite"/>
    </source>
</evidence>
<dbReference type="EMBL" id="SOSA01000018">
    <property type="protein sequence ID" value="THC99428.1"/>
    <property type="molecule type" value="Genomic_DNA"/>
</dbReference>
<evidence type="ECO:0000313" key="3">
    <source>
        <dbReference type="Proteomes" id="UP000308092"/>
    </source>
</evidence>
<sequence>MKTPSQNLEDSMNQLTQSEPSAPSWVLPELEGSMAFDGLQEGPAMVNGVTVLGRFAAISGTFSPNDVC</sequence>
<dbReference type="AlphaFoldDB" id="A0A4S3JVG4"/>
<name>A0A4S3JVG4_9EURO</name>
<proteinExistence type="predicted"/>
<comment type="caution">
    <text evidence="2">The sequence shown here is derived from an EMBL/GenBank/DDBJ whole genome shotgun (WGS) entry which is preliminary data.</text>
</comment>